<dbReference type="Proteomes" id="UP000805704">
    <property type="component" value="Chromosome 23"/>
</dbReference>
<gene>
    <name evidence="1" type="primary">BCAN</name>
    <name evidence="1" type="ORF">GBF38_011277</name>
</gene>
<dbReference type="EMBL" id="CM024811">
    <property type="protein sequence ID" value="KAG8005290.1"/>
    <property type="molecule type" value="Genomic_DNA"/>
</dbReference>
<sequence length="1991" mass="218635">QIDELPEGAVKSPSNKYQVFFFGTHETAFLGAKDLFPYDEHKEKFGKANKRKGFAEGLWEIENNPTVTHEAYESSKKENASEGAGDTASSEKADAEGSSDEDEGALVIDEKNERGGTKRKAEESTEASPKRPKDTEAEGDSKVDSNKSNSEAKVNDVAGPKATALSSQSESKAEAQENASAGGQLTADKAALPADAWVSVTAAATCDIDINRGATMRLTALLSMAARVVVPKDYRFGTNRPWMPAAKRQNPPGKRRRKVFVEPIAPEDWSVLRGDTHHRYIGKTGDFRGNYIASEAPLLLHDVSLIDPTDRKPTDVEWKYTEEGERVRVSLRTGRIIPKPLVERRDGIVPQQWKDGPKDTNPEDTLEKTYVPSFKTLEEEVMEKLGIQENRRNRRSYWSTVRDKLTSIKVAVSETQTLVILFSLIYSKASCFIIIIASLSCELRKTSVSSCVTMHFPTLEKATDVQQLQVNIPHTGPISAPLGSSISIPCLVSLSSLPASSSPSPIAPRVKWTVVSGGAETQILVARGQRVKVNEAYRDRAAWLNYTSVPDDLSLWLGDLRASDSGHYRCEVQQGLEDASDLVQLKVKGVVFHYRDSLGRYAFTFHQAQRACEAIGAQIATPDQLLAAYYDGYEQCDAGWLADQSVRYPIQVPREGCYGDMDGQPGVRNYGTMDPDDLYDVYCYVEEMDGEVFHDSVPQQFSFDEAQSYCRAAGAELATTAQLYLAWTEGLDHCSPGWLSDGSVRYPIITPRERCGGAQAGVKILYRFSNQTGFPEPSSLHDVYCFKDKRNTHTDSPMDYMATEPEDIKQDVVILTEPDQELQLNQDAEQVELKAQRVVESYPLFSSLSTEENLDDAHPTTISDTTTISTTISESSLITTPILNLLQAFDETPSPIEISYHSEHPTALIINTISTTESYSSPRNTSFLSSVHNETDSHHNLNLTLRPSESDSSTEFPVSSYELFTHNQTVIDINPEENIQPSEMPKDSQEIQETTLNFNRSQTNYSEPDRNHTQEESFLEVSLVTLEPMVQVKLEEAAVEQPVQMSLSTQSSKEELVTQQAQTTKSSTMEHISLWTPVDGSGDIYQESGLDVDAVSFISTSETPNSSFTTHPSPSSSASGAPAESQTVLPDVTLSSGSRHFDKLDLNILSTAPQLWESSISKQEGSTSLEIEDTVTMENEEKLHPTKLEDNFVSGVSLPTTESPEGMNTSHLPTDPTTAQYRTSGYRVYLKTTTTEYEEGSGHEPGTVTAIHEDVTPGIKEEVTTIPPLEEIKVFPTIEDNADVSFSLEEEVRVAPTLVLEEEANGAPTLEEANIASTLENGTNIAPTLEEGTKVAPTLTLKEEATIAPTTDDKASIAPTLEEEAKVAPTLGEEVSVASTLEEEASIALTPEEGTSIAPTLEEEAKVVPTFGGEATVASTLEEKTSVALTPEEETSTAPTLEEKVTMAPTNAKDSSLASTLEEEASVTSTPEEATVTLTLEEETSISPTLEEETSIASTLEAEISVSPTLEEETSVGPTLEDEASIGPTLEEEASVAPTHEEIASVAPTHEEEASVALTLEEELSAAPTDEGEASAGLTLEADISPTIEEDFTVFPLSSQTSQWALLTTTTGPQESLNDLEYSRKTSPITSTTVSDPSSSTKPAAATMKLTTTTITSTTHWSRRTWSPTTSTPKVFHKTAEPQKVTPFIRPVDQGLVDVEFSLTQPPTLLIMPNERAAVGGTGKVSDACLDDPCLNGGTCTDRDGQIKCLCLPTYGGDFCQTDLEQCEPGWDKFHGFCYQHFGQRLSWEVAEQHCRMLGAHLVSIMTPEEQNYINSNYKEYQWTGLNDKTIEKDFRWSDGNPLLYENWYSGQPDSYFLSGEDCVVMVWHDDGRWSDVPCNYHLAYTCKKGTSSCGPPPKVRNASIFGKVRQRYETNALVRYHCSQGFQQRLNPLIRCLSGGRWERPQILCIPEGGSPTQHPDVTSPTNSNAAIEDEFEATKETPQYWDIKF</sequence>
<feature type="non-terminal residue" evidence="1">
    <location>
        <position position="1"/>
    </location>
</feature>
<proteinExistence type="predicted"/>
<accession>A0ACB7ET93</accession>
<protein>
    <submittedName>
        <fullName evidence="1">Brevican core protein</fullName>
    </submittedName>
</protein>
<evidence type="ECO:0000313" key="1">
    <source>
        <dbReference type="EMBL" id="KAG8005290.1"/>
    </source>
</evidence>
<reference evidence="1" key="1">
    <citation type="submission" date="2020-04" db="EMBL/GenBank/DDBJ databases">
        <title>A chromosome-scale assembly and high-density genetic map of the yellow drum (Nibea albiflora) genome.</title>
        <authorList>
            <person name="Xu D."/>
            <person name="Zhang W."/>
            <person name="Chen R."/>
            <person name="Tan P."/>
            <person name="Wang L."/>
            <person name="Song H."/>
            <person name="Tian L."/>
            <person name="Zhu Q."/>
            <person name="Wang B."/>
        </authorList>
    </citation>
    <scope>NUCLEOTIDE SEQUENCE</scope>
    <source>
        <strain evidence="1">ZJHYS-2018</strain>
    </source>
</reference>
<keyword evidence="2" id="KW-1185">Reference proteome</keyword>
<name>A0ACB7ET93_NIBAL</name>
<evidence type="ECO:0000313" key="2">
    <source>
        <dbReference type="Proteomes" id="UP000805704"/>
    </source>
</evidence>
<comment type="caution">
    <text evidence="1">The sequence shown here is derived from an EMBL/GenBank/DDBJ whole genome shotgun (WGS) entry which is preliminary data.</text>
</comment>
<organism evidence="1 2">
    <name type="scientific">Nibea albiflora</name>
    <name type="common">Yellow drum</name>
    <name type="synonym">Corvina albiflora</name>
    <dbReference type="NCBI Taxonomy" id="240163"/>
    <lineage>
        <taxon>Eukaryota</taxon>
        <taxon>Metazoa</taxon>
        <taxon>Chordata</taxon>
        <taxon>Craniata</taxon>
        <taxon>Vertebrata</taxon>
        <taxon>Euteleostomi</taxon>
        <taxon>Actinopterygii</taxon>
        <taxon>Neopterygii</taxon>
        <taxon>Teleostei</taxon>
        <taxon>Neoteleostei</taxon>
        <taxon>Acanthomorphata</taxon>
        <taxon>Eupercaria</taxon>
        <taxon>Sciaenidae</taxon>
        <taxon>Nibea</taxon>
    </lineage>
</organism>